<organism evidence="2 3">
    <name type="scientific">Maritimibacter fusiformis</name>
    <dbReference type="NCBI Taxonomy" id="2603819"/>
    <lineage>
        <taxon>Bacteria</taxon>
        <taxon>Pseudomonadati</taxon>
        <taxon>Pseudomonadota</taxon>
        <taxon>Alphaproteobacteria</taxon>
        <taxon>Rhodobacterales</taxon>
        <taxon>Roseobacteraceae</taxon>
        <taxon>Maritimibacter</taxon>
    </lineage>
</organism>
<keyword evidence="1" id="KW-0812">Transmembrane</keyword>
<feature type="transmembrane region" description="Helical" evidence="1">
    <location>
        <begin position="143"/>
        <end position="161"/>
    </location>
</feature>
<evidence type="ECO:0000313" key="2">
    <source>
        <dbReference type="EMBL" id="TYB82952.1"/>
    </source>
</evidence>
<reference evidence="2 3" key="1">
    <citation type="submission" date="2019-08" db="EMBL/GenBank/DDBJ databases">
        <title>Identification of a novel species of the genus Boseongicola.</title>
        <authorList>
            <person name="Zhang X.-Q."/>
        </authorList>
    </citation>
    <scope>NUCLEOTIDE SEQUENCE [LARGE SCALE GENOMIC DNA]</scope>
    <source>
        <strain evidence="2 3">HY14</strain>
    </source>
</reference>
<dbReference type="Proteomes" id="UP000322080">
    <property type="component" value="Unassembled WGS sequence"/>
</dbReference>
<feature type="transmembrane region" description="Helical" evidence="1">
    <location>
        <begin position="83"/>
        <end position="102"/>
    </location>
</feature>
<evidence type="ECO:0000313" key="3">
    <source>
        <dbReference type="Proteomes" id="UP000322080"/>
    </source>
</evidence>
<sequence length="293" mass="31486">MGLIAVWASESFFWSAPMPDLTVAGWFLTWLAYALACAVVLSAVGLTGIRGIRGVFLGGALMGFLIEGVVVDELYLSFPFHLVWTPLAWHALITGVCVFGMARVAPHWPLWRHLLALIGLGLFGATFATFWPSERDSLPPGDVVLFYLAGIGLVVPLGLIVVDRIGQVPRPPLWVALVVPGLALALWVGKTIANPAPIRLVFPIMAGLTLWAMWRLGGAGPVSFGAPGAVRRHLLFPLAPVITAFIAVAIWENVGALEGQAVVALVTVPVSLGWWLWLLWRAARAQPRRAASA</sequence>
<keyword evidence="1" id="KW-0472">Membrane</keyword>
<proteinExistence type="predicted"/>
<dbReference type="EMBL" id="VSIY01000003">
    <property type="protein sequence ID" value="TYB82952.1"/>
    <property type="molecule type" value="Genomic_DNA"/>
</dbReference>
<feature type="transmembrane region" description="Helical" evidence="1">
    <location>
        <begin position="54"/>
        <end position="71"/>
    </location>
</feature>
<dbReference type="RefSeq" id="WP_148376042.1">
    <property type="nucleotide sequence ID" value="NZ_VSIY01000003.1"/>
</dbReference>
<evidence type="ECO:0000256" key="1">
    <source>
        <dbReference type="SAM" id="Phobius"/>
    </source>
</evidence>
<protein>
    <submittedName>
        <fullName evidence="2">Uncharacterized protein</fullName>
    </submittedName>
</protein>
<accession>A0A5D0RN24</accession>
<comment type="caution">
    <text evidence="2">The sequence shown here is derived from an EMBL/GenBank/DDBJ whole genome shotgun (WGS) entry which is preliminary data.</text>
</comment>
<keyword evidence="3" id="KW-1185">Reference proteome</keyword>
<dbReference type="AlphaFoldDB" id="A0A5D0RN24"/>
<feature type="transmembrane region" description="Helical" evidence="1">
    <location>
        <begin position="260"/>
        <end position="280"/>
    </location>
</feature>
<feature type="transmembrane region" description="Helical" evidence="1">
    <location>
        <begin position="173"/>
        <end position="190"/>
    </location>
</feature>
<name>A0A5D0RN24_9RHOB</name>
<gene>
    <name evidence="2" type="ORF">FVF75_01840</name>
</gene>
<feature type="transmembrane region" description="Helical" evidence="1">
    <location>
        <begin position="114"/>
        <end position="131"/>
    </location>
</feature>
<keyword evidence="1" id="KW-1133">Transmembrane helix</keyword>
<feature type="transmembrane region" description="Helical" evidence="1">
    <location>
        <begin position="234"/>
        <end position="254"/>
    </location>
</feature>
<feature type="transmembrane region" description="Helical" evidence="1">
    <location>
        <begin position="23"/>
        <end position="47"/>
    </location>
</feature>